<protein>
    <recommendedName>
        <fullName evidence="6">Immunoglobulin V-set domain-containing protein</fullName>
    </recommendedName>
</protein>
<reference evidence="4" key="1">
    <citation type="journal article" date="2023" name="PLoS Negl. Trop. Dis.">
        <title>A genome sequence for Biomphalaria pfeifferi, the major vector snail for the human-infecting parasite Schistosoma mansoni.</title>
        <authorList>
            <person name="Bu L."/>
            <person name="Lu L."/>
            <person name="Laidemitt M.R."/>
            <person name="Zhang S.M."/>
            <person name="Mutuku M."/>
            <person name="Mkoji G."/>
            <person name="Steinauer M."/>
            <person name="Loker E.S."/>
        </authorList>
    </citation>
    <scope>NUCLEOTIDE SEQUENCE</scope>
    <source>
        <strain evidence="4">KasaAsao</strain>
    </source>
</reference>
<feature type="signal peptide" evidence="3">
    <location>
        <begin position="1"/>
        <end position="22"/>
    </location>
</feature>
<evidence type="ECO:0000313" key="4">
    <source>
        <dbReference type="EMBL" id="KAK0067782.1"/>
    </source>
</evidence>
<keyword evidence="2" id="KW-0472">Membrane</keyword>
<evidence type="ECO:0000256" key="3">
    <source>
        <dbReference type="SAM" id="SignalP"/>
    </source>
</evidence>
<dbReference type="AlphaFoldDB" id="A0AAD8C7C2"/>
<accession>A0AAD8C7C2</accession>
<feature type="transmembrane region" description="Helical" evidence="2">
    <location>
        <begin position="151"/>
        <end position="175"/>
    </location>
</feature>
<keyword evidence="5" id="KW-1185">Reference proteome</keyword>
<sequence>MMYGRFACFICLLELYQDTALSCNTSSNVIKCTFETFELTNFEENTLLSLNYNQANTTATIASLKDGYMDTFVDLTTEFAKDVYFKKYHNITSGIYLIVNTSDSVNSFECKMLKYKELPIRYLTQKPCLEKKVAKCTKTSSGTSKTHLTNVLISSIIPSVLFVLIVTTVISVYIWKRSQNVSLSRDTESTIYATVTHGVRHKAQSGQIETNVDAMMNLSPPPLPLHPPPPRQHMAHEAEQPIPKRVEH</sequence>
<name>A0AAD8C7C2_BIOPF</name>
<evidence type="ECO:0000256" key="2">
    <source>
        <dbReference type="SAM" id="Phobius"/>
    </source>
</evidence>
<gene>
    <name evidence="4" type="ORF">Bpfe_002623</name>
</gene>
<comment type="caution">
    <text evidence="4">The sequence shown here is derived from an EMBL/GenBank/DDBJ whole genome shotgun (WGS) entry which is preliminary data.</text>
</comment>
<feature type="compositionally biased region" description="Basic and acidic residues" evidence="1">
    <location>
        <begin position="234"/>
        <end position="248"/>
    </location>
</feature>
<keyword evidence="2" id="KW-0812">Transmembrane</keyword>
<proteinExistence type="predicted"/>
<evidence type="ECO:0000256" key="1">
    <source>
        <dbReference type="SAM" id="MobiDB-lite"/>
    </source>
</evidence>
<evidence type="ECO:0000313" key="5">
    <source>
        <dbReference type="Proteomes" id="UP001233172"/>
    </source>
</evidence>
<dbReference type="Proteomes" id="UP001233172">
    <property type="component" value="Unassembled WGS sequence"/>
</dbReference>
<feature type="compositionally biased region" description="Pro residues" evidence="1">
    <location>
        <begin position="220"/>
        <end position="231"/>
    </location>
</feature>
<keyword evidence="2" id="KW-1133">Transmembrane helix</keyword>
<feature type="chain" id="PRO_5042291278" description="Immunoglobulin V-set domain-containing protein" evidence="3">
    <location>
        <begin position="23"/>
        <end position="248"/>
    </location>
</feature>
<organism evidence="4 5">
    <name type="scientific">Biomphalaria pfeifferi</name>
    <name type="common">Bloodfluke planorb</name>
    <name type="synonym">Freshwater snail</name>
    <dbReference type="NCBI Taxonomy" id="112525"/>
    <lineage>
        <taxon>Eukaryota</taxon>
        <taxon>Metazoa</taxon>
        <taxon>Spiralia</taxon>
        <taxon>Lophotrochozoa</taxon>
        <taxon>Mollusca</taxon>
        <taxon>Gastropoda</taxon>
        <taxon>Heterobranchia</taxon>
        <taxon>Euthyneura</taxon>
        <taxon>Panpulmonata</taxon>
        <taxon>Hygrophila</taxon>
        <taxon>Lymnaeoidea</taxon>
        <taxon>Planorbidae</taxon>
        <taxon>Biomphalaria</taxon>
    </lineage>
</organism>
<dbReference type="EMBL" id="JASAOG010000006">
    <property type="protein sequence ID" value="KAK0067782.1"/>
    <property type="molecule type" value="Genomic_DNA"/>
</dbReference>
<keyword evidence="3" id="KW-0732">Signal</keyword>
<evidence type="ECO:0008006" key="6">
    <source>
        <dbReference type="Google" id="ProtNLM"/>
    </source>
</evidence>
<feature type="region of interest" description="Disordered" evidence="1">
    <location>
        <begin position="220"/>
        <end position="248"/>
    </location>
</feature>
<reference evidence="4" key="2">
    <citation type="submission" date="2023-04" db="EMBL/GenBank/DDBJ databases">
        <authorList>
            <person name="Bu L."/>
            <person name="Lu L."/>
            <person name="Laidemitt M.R."/>
            <person name="Zhang S.M."/>
            <person name="Mutuku M."/>
            <person name="Mkoji G."/>
            <person name="Steinauer M."/>
            <person name="Loker E.S."/>
        </authorList>
    </citation>
    <scope>NUCLEOTIDE SEQUENCE</scope>
    <source>
        <strain evidence="4">KasaAsao</strain>
        <tissue evidence="4">Whole Snail</tissue>
    </source>
</reference>